<dbReference type="OrthoDB" id="438440at2759"/>
<evidence type="ECO:0000256" key="1">
    <source>
        <dbReference type="ARBA" id="ARBA00022801"/>
    </source>
</evidence>
<feature type="signal peptide" evidence="2">
    <location>
        <begin position="1"/>
        <end position="27"/>
    </location>
</feature>
<evidence type="ECO:0000313" key="3">
    <source>
        <dbReference type="EMBL" id="ELR01776.1"/>
    </source>
</evidence>
<dbReference type="AlphaFoldDB" id="L8FPZ4"/>
<sequence>MHIPTAAALPLLLLLSTTCATVAGGEGDRTVSEALFADLEEAARLADIAYCVGISGIWKPFGCLSRCSDFEDFELVDTWNTGPLRSDSCGYIALDHAKKRIVVAFRGTYSLASVLADLATTPQVYVPYPEPPLPSSSSSFEIQAATERGVVWMDPQSRRRACGAGGVRVEGGGVEVVVTTFGEPRIGNKGLVGYLDSVFELAGEDGEGGEGGMEGGRFRRVTHVGDPVPLLPPEEWGYAMHGGEIYILRPGLPVGLGDVERCVGDADGRCIAGSDGGVLDGEAVAVAVAGAAAEEGEGEGEDATVVLVDETVVDGKGWGVPARFRVGQILFAHRDYFWRVGVCVPGGDPAGWGRGWYRGDGGDGGGMSGKAAGDEL</sequence>
<keyword evidence="1" id="KW-0378">Hydrolase</keyword>
<dbReference type="Gene3D" id="3.40.50.1820">
    <property type="entry name" value="alpha/beta hydrolase"/>
    <property type="match status" value="2"/>
</dbReference>
<dbReference type="SUPFAM" id="SSF53474">
    <property type="entry name" value="alpha/beta-Hydrolases"/>
    <property type="match status" value="2"/>
</dbReference>
<organism evidence="3 4">
    <name type="scientific">Pseudogymnoascus destructans (strain ATCC MYA-4855 / 20631-21)</name>
    <name type="common">Bat white-nose syndrome fungus</name>
    <name type="synonym">Geomyces destructans</name>
    <dbReference type="NCBI Taxonomy" id="658429"/>
    <lineage>
        <taxon>Eukaryota</taxon>
        <taxon>Fungi</taxon>
        <taxon>Dikarya</taxon>
        <taxon>Ascomycota</taxon>
        <taxon>Pezizomycotina</taxon>
        <taxon>Leotiomycetes</taxon>
        <taxon>Thelebolales</taxon>
        <taxon>Thelebolaceae</taxon>
        <taxon>Pseudogymnoascus</taxon>
    </lineage>
</organism>
<name>L8FPZ4_PSED2</name>
<dbReference type="GO" id="GO:0016787">
    <property type="term" value="F:hydrolase activity"/>
    <property type="evidence" value="ECO:0007669"/>
    <property type="project" value="UniProtKB-KW"/>
</dbReference>
<protein>
    <submittedName>
        <fullName evidence="3">Uncharacterized protein</fullName>
    </submittedName>
</protein>
<accession>L8FPZ4</accession>
<dbReference type="Proteomes" id="UP000011064">
    <property type="component" value="Unassembled WGS sequence"/>
</dbReference>
<dbReference type="InterPro" id="IPR029058">
    <property type="entry name" value="AB_hydrolase_fold"/>
</dbReference>
<dbReference type="PANTHER" id="PTHR46640:SF1">
    <property type="entry name" value="FUNGAL LIPASE-LIKE DOMAIN-CONTAINING PROTEIN-RELATED"/>
    <property type="match status" value="1"/>
</dbReference>
<dbReference type="InterPro" id="IPR051299">
    <property type="entry name" value="AB_hydrolase_lip/est"/>
</dbReference>
<proteinExistence type="predicted"/>
<dbReference type="InParanoid" id="L8FPZ4"/>
<evidence type="ECO:0000313" key="4">
    <source>
        <dbReference type="Proteomes" id="UP000011064"/>
    </source>
</evidence>
<dbReference type="EMBL" id="GL573178">
    <property type="protein sequence ID" value="ELR01776.1"/>
    <property type="molecule type" value="Genomic_DNA"/>
</dbReference>
<dbReference type="CDD" id="cd00519">
    <property type="entry name" value="Lipase_3"/>
    <property type="match status" value="1"/>
</dbReference>
<dbReference type="HOGENOM" id="CLU_032957_3_1_1"/>
<gene>
    <name evidence="3" type="ORF">GMDG_00876</name>
</gene>
<dbReference type="STRING" id="658429.L8FPZ4"/>
<feature type="chain" id="PRO_5003989133" evidence="2">
    <location>
        <begin position="28"/>
        <end position="376"/>
    </location>
</feature>
<dbReference type="PANTHER" id="PTHR46640">
    <property type="entry name" value="TRIACYLGLYCEROL LIPASE, PUTATIVE (AFU_ORTHOLOGUE AFUA_6G06510)-RELATED"/>
    <property type="match status" value="1"/>
</dbReference>
<keyword evidence="4" id="KW-1185">Reference proteome</keyword>
<keyword evidence="2" id="KW-0732">Signal</keyword>
<evidence type="ECO:0000256" key="2">
    <source>
        <dbReference type="SAM" id="SignalP"/>
    </source>
</evidence>
<reference evidence="4" key="1">
    <citation type="submission" date="2010-09" db="EMBL/GenBank/DDBJ databases">
        <title>The genome sequence of Geomyces destructans 20631-21.</title>
        <authorList>
            <consortium name="The Broad Institute Genome Sequencing Platform"/>
            <person name="Cuomo C.A."/>
            <person name="Blehert D.S."/>
            <person name="Lorch J.M."/>
            <person name="Young S.K."/>
            <person name="Zeng Q."/>
            <person name="Gargeya S."/>
            <person name="Fitzgerald M."/>
            <person name="Haas B."/>
            <person name="Abouelleil A."/>
            <person name="Alvarado L."/>
            <person name="Arachchi H.M."/>
            <person name="Berlin A."/>
            <person name="Brown A."/>
            <person name="Chapman S.B."/>
            <person name="Chen Z."/>
            <person name="Dunbar C."/>
            <person name="Freedman E."/>
            <person name="Gearin G."/>
            <person name="Gellesch M."/>
            <person name="Goldberg J."/>
            <person name="Griggs A."/>
            <person name="Gujja S."/>
            <person name="Heiman D."/>
            <person name="Howarth C."/>
            <person name="Larson L."/>
            <person name="Lui A."/>
            <person name="MacDonald P.J.P."/>
            <person name="Montmayeur A."/>
            <person name="Murphy C."/>
            <person name="Neiman D."/>
            <person name="Pearson M."/>
            <person name="Priest M."/>
            <person name="Roberts A."/>
            <person name="Saif S."/>
            <person name="Shea T."/>
            <person name="Shenoy N."/>
            <person name="Sisk P."/>
            <person name="Stolte C."/>
            <person name="Sykes S."/>
            <person name="Wortman J."/>
            <person name="Nusbaum C."/>
            <person name="Birren B."/>
        </authorList>
    </citation>
    <scope>NUCLEOTIDE SEQUENCE [LARGE SCALE GENOMIC DNA]</scope>
    <source>
        <strain evidence="4">ATCC MYA-4855 / 20631-21</strain>
    </source>
</reference>
<dbReference type="VEuPathDB" id="FungiDB:GMDG_00876"/>